<evidence type="ECO:0000256" key="1">
    <source>
        <dbReference type="SAM" id="MobiDB-lite"/>
    </source>
</evidence>
<name>A0A814P6H7_9BILA</name>
<keyword evidence="3" id="KW-1185">Reference proteome</keyword>
<protein>
    <submittedName>
        <fullName evidence="2">Uncharacterized protein</fullName>
    </submittedName>
</protein>
<feature type="region of interest" description="Disordered" evidence="1">
    <location>
        <begin position="23"/>
        <end position="57"/>
    </location>
</feature>
<evidence type="ECO:0000313" key="2">
    <source>
        <dbReference type="EMBL" id="CAF1103498.1"/>
    </source>
</evidence>
<organism evidence="2 3">
    <name type="scientific">Brachionus calyciflorus</name>
    <dbReference type="NCBI Taxonomy" id="104777"/>
    <lineage>
        <taxon>Eukaryota</taxon>
        <taxon>Metazoa</taxon>
        <taxon>Spiralia</taxon>
        <taxon>Gnathifera</taxon>
        <taxon>Rotifera</taxon>
        <taxon>Eurotatoria</taxon>
        <taxon>Monogononta</taxon>
        <taxon>Pseudotrocha</taxon>
        <taxon>Ploima</taxon>
        <taxon>Brachionidae</taxon>
        <taxon>Brachionus</taxon>
    </lineage>
</organism>
<gene>
    <name evidence="2" type="ORF">OXX778_LOCUS21271</name>
</gene>
<sequence length="99" mass="11227">MNNLANIVLKLKCIKDQNFKPWANNENVKEESSDQVTDEEPDSDNGNKENVEYNATASRSGELAQLLGQFLVSEDRIRSECKRRDAHVSMIKNKNANNC</sequence>
<reference evidence="2" key="1">
    <citation type="submission" date="2021-02" db="EMBL/GenBank/DDBJ databases">
        <authorList>
            <person name="Nowell W R."/>
        </authorList>
    </citation>
    <scope>NUCLEOTIDE SEQUENCE</scope>
    <source>
        <strain evidence="2">Ploen Becks lab</strain>
    </source>
</reference>
<dbReference type="AlphaFoldDB" id="A0A814P6H7"/>
<dbReference type="Proteomes" id="UP000663879">
    <property type="component" value="Unassembled WGS sequence"/>
</dbReference>
<dbReference type="EMBL" id="CAJNOC010007698">
    <property type="protein sequence ID" value="CAF1103498.1"/>
    <property type="molecule type" value="Genomic_DNA"/>
</dbReference>
<accession>A0A814P6H7</accession>
<evidence type="ECO:0000313" key="3">
    <source>
        <dbReference type="Proteomes" id="UP000663879"/>
    </source>
</evidence>
<proteinExistence type="predicted"/>
<comment type="caution">
    <text evidence="2">The sequence shown here is derived from an EMBL/GenBank/DDBJ whole genome shotgun (WGS) entry which is preliminary data.</text>
</comment>